<dbReference type="GO" id="GO:0004519">
    <property type="term" value="F:endonuclease activity"/>
    <property type="evidence" value="ECO:0007669"/>
    <property type="project" value="UniProtKB-KW"/>
</dbReference>
<evidence type="ECO:0000256" key="4">
    <source>
        <dbReference type="ARBA" id="ARBA00022801"/>
    </source>
</evidence>
<dbReference type="GeneID" id="32154857"/>
<keyword evidence="6" id="KW-0346">Stress response</keyword>
<keyword evidence="2" id="KW-0540">Nuclease</keyword>
<protein>
    <submittedName>
        <fullName evidence="7">YcfA-like protein</fullName>
    </submittedName>
</protein>
<dbReference type="HOGENOM" id="CLU_1943860_0_0_2"/>
<keyword evidence="4" id="KW-0378">Hydrolase</keyword>
<dbReference type="Gene3D" id="3.30.920.30">
    <property type="entry name" value="Hypothetical protein"/>
    <property type="match status" value="1"/>
</dbReference>
<evidence type="ECO:0000256" key="3">
    <source>
        <dbReference type="ARBA" id="ARBA00022759"/>
    </source>
</evidence>
<dbReference type="InParanoid" id="Q2FUN1"/>
<organism evidence="7 8">
    <name type="scientific">Methanospirillum hungatei JF-1 (strain ATCC 27890 / DSM 864 / NBRC 100397 / JF-1)</name>
    <dbReference type="NCBI Taxonomy" id="323259"/>
    <lineage>
        <taxon>Archaea</taxon>
        <taxon>Methanobacteriati</taxon>
        <taxon>Methanobacteriota</taxon>
        <taxon>Stenosarchaea group</taxon>
        <taxon>Methanomicrobia</taxon>
        <taxon>Methanomicrobiales</taxon>
        <taxon>Methanospirillaceae</taxon>
        <taxon>Methanospirillum</taxon>
    </lineage>
</organism>
<dbReference type="AlphaFoldDB" id="Q2FUN1"/>
<dbReference type="KEGG" id="mhu:Mhun_3102"/>
<reference evidence="8" key="1">
    <citation type="journal article" date="2016" name="Stand. Genomic Sci.">
        <title>Complete genome sequence of Methanospirillum hungatei type strain JF1.</title>
        <authorList>
            <person name="Gunsalus R.P."/>
            <person name="Cook L.E."/>
            <person name="Crable B."/>
            <person name="Rohlin L."/>
            <person name="McDonald E."/>
            <person name="Mouttaki H."/>
            <person name="Sieber J.R."/>
            <person name="Poweleit N."/>
            <person name="Zhou H."/>
            <person name="Lapidus A.L."/>
            <person name="Daligault H.E."/>
            <person name="Land M."/>
            <person name="Gilna P."/>
            <person name="Ivanova N."/>
            <person name="Kyrpides N."/>
            <person name="Culley D.E."/>
            <person name="McInerney M.J."/>
        </authorList>
    </citation>
    <scope>NUCLEOTIDE SEQUENCE [LARGE SCALE GENOMIC DNA]</scope>
    <source>
        <strain evidence="8">ATCC 27890 / DSM 864 / NBRC 100397 / JF-1</strain>
    </source>
</reference>
<dbReference type="EMBL" id="CP000254">
    <property type="protein sequence ID" value="ABD42789.1"/>
    <property type="molecule type" value="Genomic_DNA"/>
</dbReference>
<keyword evidence="5" id="KW-0694">RNA-binding</keyword>
<evidence type="ECO:0000313" key="8">
    <source>
        <dbReference type="Proteomes" id="UP000001941"/>
    </source>
</evidence>
<dbReference type="RefSeq" id="WP_011450040.1">
    <property type="nucleotide sequence ID" value="NC_007796.1"/>
</dbReference>
<evidence type="ECO:0000313" key="7">
    <source>
        <dbReference type="EMBL" id="ABD42789.1"/>
    </source>
</evidence>
<evidence type="ECO:0000256" key="6">
    <source>
        <dbReference type="ARBA" id="ARBA00023016"/>
    </source>
</evidence>
<dbReference type="InterPro" id="IPR038570">
    <property type="entry name" value="HicA_sf"/>
</dbReference>
<evidence type="ECO:0000256" key="1">
    <source>
        <dbReference type="ARBA" id="ARBA00022649"/>
    </source>
</evidence>
<dbReference type="InterPro" id="IPR012933">
    <property type="entry name" value="HicA_mRNA_interferase"/>
</dbReference>
<dbReference type="GO" id="GO:0003729">
    <property type="term" value="F:mRNA binding"/>
    <property type="evidence" value="ECO:0007669"/>
    <property type="project" value="InterPro"/>
</dbReference>
<keyword evidence="1" id="KW-1277">Toxin-antitoxin system</keyword>
<dbReference type="Proteomes" id="UP000001941">
    <property type="component" value="Chromosome"/>
</dbReference>
<dbReference type="eggNOG" id="arCOG03086">
    <property type="taxonomic scope" value="Archaea"/>
</dbReference>
<dbReference type="STRING" id="323259.Mhun_3102"/>
<evidence type="ECO:0000256" key="2">
    <source>
        <dbReference type="ARBA" id="ARBA00022722"/>
    </source>
</evidence>
<keyword evidence="8" id="KW-1185">Reference proteome</keyword>
<keyword evidence="3" id="KW-0255">Endonuclease</keyword>
<dbReference type="Pfam" id="PF07927">
    <property type="entry name" value="HicA_toxin"/>
    <property type="match status" value="1"/>
</dbReference>
<evidence type="ECO:0000256" key="5">
    <source>
        <dbReference type="ARBA" id="ARBA00022884"/>
    </source>
</evidence>
<dbReference type="OrthoDB" id="7619at2157"/>
<proteinExistence type="predicted"/>
<dbReference type="GO" id="GO:0016787">
    <property type="term" value="F:hydrolase activity"/>
    <property type="evidence" value="ECO:0007669"/>
    <property type="project" value="UniProtKB-KW"/>
</dbReference>
<accession>Q2FUN1</accession>
<name>Q2FUN1_METHJ</name>
<dbReference type="SUPFAM" id="SSF54786">
    <property type="entry name" value="YcfA/nrd intein domain"/>
    <property type="match status" value="1"/>
</dbReference>
<gene>
    <name evidence="7" type="ordered locus">Mhun_3102</name>
</gene>
<dbReference type="EnsemblBacteria" id="ABD42789">
    <property type="protein sequence ID" value="ABD42789"/>
    <property type="gene ID" value="Mhun_3102"/>
</dbReference>
<sequence length="129" mass="14863">MKQGKLPILSGIEVVKVLGKIGYVVNDQKGSHIHLRHLSRRPVTVPNHPVIARGTLRMIMNQVEIILEDFWKLFNLKDISNFGHKMDTLSIMENSRPDRSLQQQDRGWAGLKKVFRLFPEQIITQDVIV</sequence>